<dbReference type="InterPro" id="IPR006016">
    <property type="entry name" value="UspA"/>
</dbReference>
<dbReference type="InterPro" id="IPR014729">
    <property type="entry name" value="Rossmann-like_a/b/a_fold"/>
</dbReference>
<proteinExistence type="inferred from homology"/>
<dbReference type="Gene3D" id="3.40.50.620">
    <property type="entry name" value="HUPs"/>
    <property type="match status" value="1"/>
</dbReference>
<dbReference type="PRINTS" id="PR01438">
    <property type="entry name" value="UNVRSLSTRESS"/>
</dbReference>
<evidence type="ECO:0000259" key="2">
    <source>
        <dbReference type="Pfam" id="PF00582"/>
    </source>
</evidence>
<comment type="caution">
    <text evidence="3">The sequence shown here is derived from an EMBL/GenBank/DDBJ whole genome shotgun (WGS) entry which is preliminary data.</text>
</comment>
<gene>
    <name evidence="3" type="ORF">EV213_11310</name>
</gene>
<sequence>MFQDILLAVDGSDHSVKAAEKAVELTGGNGLIEVVFVVDGSAPVDDDVNELKAGERKKIQRVEDVISQTALSYELVLLQGDPGPTLVDYANRRPYDCVVLGSRGLNTLKSMVLGSVSHKVASRVKWPVLIVK</sequence>
<name>A0A4R6TVW8_9BACI</name>
<accession>A0A4R6TVW8</accession>
<evidence type="ECO:0000256" key="1">
    <source>
        <dbReference type="ARBA" id="ARBA00008791"/>
    </source>
</evidence>
<dbReference type="CDD" id="cd00293">
    <property type="entry name" value="USP-like"/>
    <property type="match status" value="1"/>
</dbReference>
<dbReference type="RefSeq" id="WP_133581228.1">
    <property type="nucleotide sequence ID" value="NZ_SNYJ01000013.1"/>
</dbReference>
<dbReference type="Pfam" id="PF00582">
    <property type="entry name" value="Usp"/>
    <property type="match status" value="1"/>
</dbReference>
<dbReference type="OrthoDB" id="9777884at2"/>
<protein>
    <submittedName>
        <fullName evidence="3">Nucleotide-binding universal stress UspA family protein</fullName>
    </submittedName>
</protein>
<keyword evidence="4" id="KW-1185">Reference proteome</keyword>
<dbReference type="SUPFAM" id="SSF52402">
    <property type="entry name" value="Adenine nucleotide alpha hydrolases-like"/>
    <property type="match status" value="1"/>
</dbReference>
<dbReference type="Proteomes" id="UP000295632">
    <property type="component" value="Unassembled WGS sequence"/>
</dbReference>
<reference evidence="3 4" key="1">
    <citation type="submission" date="2019-03" db="EMBL/GenBank/DDBJ databases">
        <title>Genomic Encyclopedia of Type Strains, Phase IV (KMG-IV): sequencing the most valuable type-strain genomes for metagenomic binning, comparative biology and taxonomic classification.</title>
        <authorList>
            <person name="Goeker M."/>
        </authorList>
    </citation>
    <scope>NUCLEOTIDE SEQUENCE [LARGE SCALE GENOMIC DNA]</scope>
    <source>
        <strain evidence="3 4">DSM 28697</strain>
    </source>
</reference>
<comment type="similarity">
    <text evidence="1">Belongs to the universal stress protein A family.</text>
</comment>
<dbReference type="AlphaFoldDB" id="A0A4R6TVW8"/>
<dbReference type="EMBL" id="SNYJ01000013">
    <property type="protein sequence ID" value="TDQ37376.1"/>
    <property type="molecule type" value="Genomic_DNA"/>
</dbReference>
<dbReference type="PANTHER" id="PTHR46268">
    <property type="entry name" value="STRESS RESPONSE PROTEIN NHAX"/>
    <property type="match status" value="1"/>
</dbReference>
<dbReference type="PANTHER" id="PTHR46268:SF6">
    <property type="entry name" value="UNIVERSAL STRESS PROTEIN UP12"/>
    <property type="match status" value="1"/>
</dbReference>
<organism evidence="3 4">
    <name type="scientific">Aureibacillus halotolerans</name>
    <dbReference type="NCBI Taxonomy" id="1508390"/>
    <lineage>
        <taxon>Bacteria</taxon>
        <taxon>Bacillati</taxon>
        <taxon>Bacillota</taxon>
        <taxon>Bacilli</taxon>
        <taxon>Bacillales</taxon>
        <taxon>Bacillaceae</taxon>
        <taxon>Aureibacillus</taxon>
    </lineage>
</organism>
<evidence type="ECO:0000313" key="4">
    <source>
        <dbReference type="Proteomes" id="UP000295632"/>
    </source>
</evidence>
<feature type="domain" description="UspA" evidence="2">
    <location>
        <begin position="1"/>
        <end position="132"/>
    </location>
</feature>
<dbReference type="InterPro" id="IPR006015">
    <property type="entry name" value="Universal_stress_UspA"/>
</dbReference>
<evidence type="ECO:0000313" key="3">
    <source>
        <dbReference type="EMBL" id="TDQ37376.1"/>
    </source>
</evidence>